<evidence type="ECO:0000256" key="4">
    <source>
        <dbReference type="ARBA" id="ARBA00022980"/>
    </source>
</evidence>
<feature type="domain" description="RNA-binding S4" evidence="9">
    <location>
        <begin position="96"/>
        <end position="159"/>
    </location>
</feature>
<dbReference type="HAMAP" id="MF_01306_B">
    <property type="entry name" value="Ribosomal_uS4_B"/>
    <property type="match status" value="1"/>
</dbReference>
<dbReference type="GO" id="GO:0015935">
    <property type="term" value="C:small ribosomal subunit"/>
    <property type="evidence" value="ECO:0007669"/>
    <property type="project" value="InterPro"/>
</dbReference>
<dbReference type="InterPro" id="IPR018079">
    <property type="entry name" value="Ribosomal_uS4_CS"/>
</dbReference>
<proteinExistence type="inferred from homology"/>
<dbReference type="SMART" id="SM01390">
    <property type="entry name" value="Ribosomal_S4"/>
    <property type="match status" value="1"/>
</dbReference>
<dbReference type="PANTHER" id="PTHR11831">
    <property type="entry name" value="30S 40S RIBOSOMAL PROTEIN"/>
    <property type="match status" value="1"/>
</dbReference>
<dbReference type="SMART" id="SM00363">
    <property type="entry name" value="S4"/>
    <property type="match status" value="1"/>
</dbReference>
<evidence type="ECO:0000259" key="9">
    <source>
        <dbReference type="SMART" id="SM00363"/>
    </source>
</evidence>
<dbReference type="InterPro" id="IPR005709">
    <property type="entry name" value="Ribosomal_uS4_bac-type"/>
</dbReference>
<evidence type="ECO:0000256" key="7">
    <source>
        <dbReference type="HAMAP-Rule" id="MF_01306"/>
    </source>
</evidence>
<evidence type="ECO:0000256" key="8">
    <source>
        <dbReference type="RuleBase" id="RU003699"/>
    </source>
</evidence>
<dbReference type="CDD" id="cd00165">
    <property type="entry name" value="S4"/>
    <property type="match status" value="1"/>
</dbReference>
<dbReference type="GO" id="GO:0006412">
    <property type="term" value="P:translation"/>
    <property type="evidence" value="ECO:0007669"/>
    <property type="project" value="UniProtKB-UniRule"/>
</dbReference>
<dbReference type="EMBL" id="MHQB01000006">
    <property type="protein sequence ID" value="OGZ94672.1"/>
    <property type="molecule type" value="Genomic_DNA"/>
</dbReference>
<dbReference type="AlphaFoldDB" id="A0A1G2K5G8"/>
<dbReference type="Gene3D" id="3.10.290.10">
    <property type="entry name" value="RNA-binding S4 domain"/>
    <property type="match status" value="1"/>
</dbReference>
<dbReference type="FunFam" id="3.10.290.10:FF:000001">
    <property type="entry name" value="30S ribosomal protein S4"/>
    <property type="match status" value="1"/>
</dbReference>
<evidence type="ECO:0000313" key="12">
    <source>
        <dbReference type="Proteomes" id="UP000177392"/>
    </source>
</evidence>
<keyword evidence="5 7" id="KW-0687">Ribonucleoprotein</keyword>
<keyword evidence="2 7" id="KW-0699">rRNA-binding</keyword>
<dbReference type="InterPro" id="IPR001912">
    <property type="entry name" value="Ribosomal_uS4_N"/>
</dbReference>
<dbReference type="PROSITE" id="PS00632">
    <property type="entry name" value="RIBOSOMAL_S4"/>
    <property type="match status" value="1"/>
</dbReference>
<evidence type="ECO:0000256" key="2">
    <source>
        <dbReference type="ARBA" id="ARBA00022730"/>
    </source>
</evidence>
<gene>
    <name evidence="7" type="primary">rpsD</name>
    <name evidence="11" type="ORF">A2131_02745</name>
</gene>
<comment type="subunit">
    <text evidence="7">Part of the 30S ribosomal subunit. Contacts protein S5. The interaction surface between S4 and S5 is involved in control of translational fidelity.</text>
</comment>
<evidence type="ECO:0000256" key="5">
    <source>
        <dbReference type="ARBA" id="ARBA00023274"/>
    </source>
</evidence>
<evidence type="ECO:0000256" key="1">
    <source>
        <dbReference type="ARBA" id="ARBA00007465"/>
    </source>
</evidence>
<dbReference type="PROSITE" id="PS50889">
    <property type="entry name" value="S4"/>
    <property type="match status" value="1"/>
</dbReference>
<dbReference type="GO" id="GO:0042274">
    <property type="term" value="P:ribosomal small subunit biogenesis"/>
    <property type="evidence" value="ECO:0007669"/>
    <property type="project" value="TreeGrafter"/>
</dbReference>
<sequence length="206" mass="23448">MPRILEKKERALGEKLFLKGERCAGAKCVMVRRNYPPGAHGKRKRRASSEFGTLLREKQKARFLYGIDDATVRRYSKEAAFAKGVFSSNFWRILESRLDNVVFRLGFSVSRRAAQQIIGHGHVLVNGKRATIPSIQVRVGDTISLKERTARLGLFQDLESKLARQQTPQWLEIDPAKKAGRVVKTPDVDDIALMFDATKIKEFYSR</sequence>
<dbReference type="PANTHER" id="PTHR11831:SF4">
    <property type="entry name" value="SMALL RIBOSOMAL SUBUNIT PROTEIN US4M"/>
    <property type="match status" value="1"/>
</dbReference>
<dbReference type="SUPFAM" id="SSF55174">
    <property type="entry name" value="Alpha-L RNA-binding motif"/>
    <property type="match status" value="1"/>
</dbReference>
<evidence type="ECO:0000256" key="3">
    <source>
        <dbReference type="ARBA" id="ARBA00022884"/>
    </source>
</evidence>
<keyword evidence="3 7" id="KW-0694">RNA-binding</keyword>
<comment type="caution">
    <text evidence="11">The sequence shown here is derived from an EMBL/GenBank/DDBJ whole genome shotgun (WGS) entry which is preliminary data.</text>
</comment>
<evidence type="ECO:0000256" key="6">
    <source>
        <dbReference type="ARBA" id="ARBA00035254"/>
    </source>
</evidence>
<dbReference type="GO" id="GO:0003735">
    <property type="term" value="F:structural constituent of ribosome"/>
    <property type="evidence" value="ECO:0007669"/>
    <property type="project" value="InterPro"/>
</dbReference>
<dbReference type="NCBIfam" id="NF003717">
    <property type="entry name" value="PRK05327.1"/>
    <property type="match status" value="1"/>
</dbReference>
<feature type="domain" description="Small ribosomal subunit protein uS4 N-terminal" evidence="10">
    <location>
        <begin position="3"/>
        <end position="95"/>
    </location>
</feature>
<protein>
    <recommendedName>
        <fullName evidence="6 7">Small ribosomal subunit protein uS4</fullName>
    </recommendedName>
</protein>
<dbReference type="InterPro" id="IPR022801">
    <property type="entry name" value="Ribosomal_uS4"/>
</dbReference>
<dbReference type="InterPro" id="IPR002942">
    <property type="entry name" value="S4_RNA-bd"/>
</dbReference>
<evidence type="ECO:0000313" key="11">
    <source>
        <dbReference type="EMBL" id="OGZ94672.1"/>
    </source>
</evidence>
<comment type="similarity">
    <text evidence="1 7 8">Belongs to the universal ribosomal protein uS4 family.</text>
</comment>
<dbReference type="Pfam" id="PF01479">
    <property type="entry name" value="S4"/>
    <property type="match status" value="1"/>
</dbReference>
<dbReference type="Gene3D" id="1.10.1050.10">
    <property type="entry name" value="Ribosomal Protein S4 Delta 41, Chain A, domain 1"/>
    <property type="match status" value="1"/>
</dbReference>
<comment type="function">
    <text evidence="7">One of the primary rRNA binding proteins, it binds directly to 16S rRNA where it nucleates assembly of the body of the 30S subunit.</text>
</comment>
<dbReference type="GO" id="GO:0019843">
    <property type="term" value="F:rRNA binding"/>
    <property type="evidence" value="ECO:0007669"/>
    <property type="project" value="UniProtKB-UniRule"/>
</dbReference>
<comment type="function">
    <text evidence="7">With S5 and S12 plays an important role in translational accuracy.</text>
</comment>
<accession>A0A1G2K5G8</accession>
<name>A0A1G2K5G8_9BACT</name>
<dbReference type="InterPro" id="IPR036986">
    <property type="entry name" value="S4_RNA-bd_sf"/>
</dbReference>
<evidence type="ECO:0000259" key="10">
    <source>
        <dbReference type="SMART" id="SM01390"/>
    </source>
</evidence>
<organism evidence="11 12">
    <name type="scientific">Candidatus Sungbacteria bacterium GWC2_49_10</name>
    <dbReference type="NCBI Taxonomy" id="1802263"/>
    <lineage>
        <taxon>Bacteria</taxon>
        <taxon>Candidatus Sungiibacteriota</taxon>
    </lineage>
</organism>
<dbReference type="Proteomes" id="UP000177392">
    <property type="component" value="Unassembled WGS sequence"/>
</dbReference>
<reference evidence="11 12" key="1">
    <citation type="journal article" date="2016" name="Nat. Commun.">
        <title>Thousands of microbial genomes shed light on interconnected biogeochemical processes in an aquifer system.</title>
        <authorList>
            <person name="Anantharaman K."/>
            <person name="Brown C.T."/>
            <person name="Hug L.A."/>
            <person name="Sharon I."/>
            <person name="Castelle C.J."/>
            <person name="Probst A.J."/>
            <person name="Thomas B.C."/>
            <person name="Singh A."/>
            <person name="Wilkins M.J."/>
            <person name="Karaoz U."/>
            <person name="Brodie E.L."/>
            <person name="Williams K.H."/>
            <person name="Hubbard S.S."/>
            <person name="Banfield J.F."/>
        </authorList>
    </citation>
    <scope>NUCLEOTIDE SEQUENCE [LARGE SCALE GENOMIC DNA]</scope>
</reference>
<keyword evidence="4 7" id="KW-0689">Ribosomal protein</keyword>
<dbReference type="NCBIfam" id="TIGR01017">
    <property type="entry name" value="rpsD_bact"/>
    <property type="match status" value="1"/>
</dbReference>
<dbReference type="Pfam" id="PF00163">
    <property type="entry name" value="Ribosomal_S4"/>
    <property type="match status" value="1"/>
</dbReference>